<feature type="transmembrane region" description="Helical" evidence="8">
    <location>
        <begin position="526"/>
        <end position="544"/>
    </location>
</feature>
<dbReference type="AlphaFoldDB" id="A0A7M1AT35"/>
<dbReference type="EMBL" id="CP041165">
    <property type="protein sequence ID" value="QOP40579.1"/>
    <property type="molecule type" value="Genomic_DNA"/>
</dbReference>
<feature type="transmembrane region" description="Helical" evidence="8">
    <location>
        <begin position="882"/>
        <end position="902"/>
    </location>
</feature>
<keyword evidence="7 8" id="KW-0472">Membrane</keyword>
<accession>A0A7M1AT35</accession>
<evidence type="ECO:0000313" key="10">
    <source>
        <dbReference type="Proteomes" id="UP000593910"/>
    </source>
</evidence>
<dbReference type="Proteomes" id="UP000593910">
    <property type="component" value="Chromosome"/>
</dbReference>
<sequence length="1020" mass="112295">MIDKLISIALSQRVLALIIALAIAIGGVFSYSKLTIDAFPDVSTTQVKIIIKSPGMTPKEVEQQITIPIELEMQGIPHQKIVRSISKYALADITIDFEEGTNLYWARDRVYQRFNNIKNSLPSTMTGGIAPVTTPLGEILMFTIESQSLSLMEKRTLLDWVIRPSLRNIEGVADVNALGGEVQTFRIKPNFTSMASLGLTLEDIENKIEKNNANFGAGRIERGDEALLVRLPGSMKNSRDLSNLVVRVDENGAIVRLKDVAEVLTDKLTRYGYVTKNGEGEAVEGLVLGLKGADASRVTSQVKERLDELEKNLPEGTHINVFYDRKDLISKAVSMVQKSLTEAVILVLIILFLFLGSFVSALTVALILPLSILSAFIFMYYFGISVNLMSLGGIAIAIGMIVDSGVVLVENVIARLAENKGASRLHTIYNAAKEVSTPIISGVLIIIIVFTPLLMLQGLGGKLFAPVALSIVFTLAAAIFLALFVIPTIASFLIRKVEHTETFLVRHLIAWYEPLLKKAFRVEKTIYGLLALLLVGTFFAFSNIGKTFMPTMDEGNIVIGIEAPPSINIPAGISLNTQIQQKLLKEVPEIKAIIARTGSDEIGLDPMGLNDSDTFLVFKPKEQWREQDTEWLKEQMRKALEEIQGIEYGFTQPIEMRTSEMLTGARGDVVIKIFGEDIDKLNELGTKIKEITENTQGSEDVYMRQNEGAAYQELRFNDEKLRNYGLDKSDVAHLLKAAVSGVEVGTIYQGMKQFSIIIKGEYKTKNLDEVYLVGAQGEAISLLEVVDIVRSSGPVEIKHEKARRFVSIQTNVNGTDLVTFVDNLKANIAKELQLPAGYSLTFGGEFKNQQATMERLSLVVPIALVLIFMILYMTFKSIVQSVIIFTTIPLAMMGGIFGLYLTNSYLSVPASVGFIALLGIAVLNGVVMISYFNELAQTMKIEEVVIQGAKRRLRPVLMTATIAALSLVPMLYATGPGSEIQKPLAIVVIFGLISSTVLTLVLLPMLYKRFIKENNDINLS</sequence>
<evidence type="ECO:0000256" key="4">
    <source>
        <dbReference type="ARBA" id="ARBA00022475"/>
    </source>
</evidence>
<feature type="transmembrane region" description="Helical" evidence="8">
    <location>
        <begin position="463"/>
        <end position="486"/>
    </location>
</feature>
<dbReference type="PRINTS" id="PR00702">
    <property type="entry name" value="ACRIFLAVINRP"/>
</dbReference>
<dbReference type="Gene3D" id="3.30.2090.10">
    <property type="entry name" value="Multidrug efflux transporter AcrB TolC docking domain, DN and DC subdomains"/>
    <property type="match status" value="2"/>
</dbReference>
<dbReference type="GO" id="GO:0008324">
    <property type="term" value="F:monoatomic cation transmembrane transporter activity"/>
    <property type="evidence" value="ECO:0007669"/>
    <property type="project" value="InterPro"/>
</dbReference>
<feature type="transmembrane region" description="Helical" evidence="8">
    <location>
        <begin position="856"/>
        <end position="875"/>
    </location>
</feature>
<dbReference type="InterPro" id="IPR004763">
    <property type="entry name" value="CusA-like"/>
</dbReference>
<dbReference type="GO" id="GO:0042910">
    <property type="term" value="F:xenobiotic transmembrane transporter activity"/>
    <property type="evidence" value="ECO:0007669"/>
    <property type="project" value="TreeGrafter"/>
</dbReference>
<feature type="transmembrane region" description="Helical" evidence="8">
    <location>
        <begin position="953"/>
        <end position="972"/>
    </location>
</feature>
<keyword evidence="6 8" id="KW-1133">Transmembrane helix</keyword>
<evidence type="ECO:0000256" key="5">
    <source>
        <dbReference type="ARBA" id="ARBA00022692"/>
    </source>
</evidence>
<dbReference type="RefSeq" id="WP_193113999.1">
    <property type="nucleotide sequence ID" value="NZ_CP041165.1"/>
</dbReference>
<evidence type="ECO:0000256" key="8">
    <source>
        <dbReference type="SAM" id="Phobius"/>
    </source>
</evidence>
<feature type="transmembrane region" description="Helical" evidence="8">
    <location>
        <begin position="435"/>
        <end position="457"/>
    </location>
</feature>
<dbReference type="NCBIfam" id="TIGR00914">
    <property type="entry name" value="2A0601"/>
    <property type="match status" value="1"/>
</dbReference>
<evidence type="ECO:0000256" key="1">
    <source>
        <dbReference type="ARBA" id="ARBA00004651"/>
    </source>
</evidence>
<dbReference type="Gene3D" id="3.30.70.1430">
    <property type="entry name" value="Multidrug efflux transporter AcrB pore domain"/>
    <property type="match status" value="2"/>
</dbReference>
<feature type="transmembrane region" description="Helical" evidence="8">
    <location>
        <begin position="908"/>
        <end position="932"/>
    </location>
</feature>
<dbReference type="SUPFAM" id="SSF82693">
    <property type="entry name" value="Multidrug efflux transporter AcrB pore domain, PN1, PN2, PC1 and PC2 subdomains"/>
    <property type="match status" value="2"/>
</dbReference>
<comment type="similarity">
    <text evidence="2">Belongs to the resistance-nodulation-cell division (RND) (TC 2.A.6) family.</text>
</comment>
<keyword evidence="10" id="KW-1185">Reference proteome</keyword>
<dbReference type="PANTHER" id="PTHR32063">
    <property type="match status" value="1"/>
</dbReference>
<keyword evidence="3" id="KW-0813">Transport</keyword>
<dbReference type="GO" id="GO:0005886">
    <property type="term" value="C:plasma membrane"/>
    <property type="evidence" value="ECO:0007669"/>
    <property type="project" value="UniProtKB-SubCell"/>
</dbReference>
<dbReference type="InterPro" id="IPR001036">
    <property type="entry name" value="Acrflvin-R"/>
</dbReference>
<protein>
    <submittedName>
        <fullName evidence="9">Efflux RND transporter permease subunit</fullName>
    </submittedName>
</protein>
<dbReference type="PANTHER" id="PTHR32063:SF68">
    <property type="entry name" value="PROBALE CATION EFFLUX SYSTEM PROTEIN"/>
    <property type="match status" value="1"/>
</dbReference>
<gene>
    <name evidence="9" type="ORF">FJR03_02010</name>
</gene>
<comment type="subcellular location">
    <subcellularLocation>
        <location evidence="1">Cell membrane</location>
        <topology evidence="1">Multi-pass membrane protein</topology>
    </subcellularLocation>
</comment>
<evidence type="ECO:0000256" key="2">
    <source>
        <dbReference type="ARBA" id="ARBA00010942"/>
    </source>
</evidence>
<dbReference type="KEGG" id="smax:FJR03_02010"/>
<dbReference type="InterPro" id="IPR027463">
    <property type="entry name" value="AcrB_DN_DC_subdom"/>
</dbReference>
<dbReference type="Gene3D" id="1.20.1640.10">
    <property type="entry name" value="Multidrug efflux transporter AcrB transmembrane domain"/>
    <property type="match status" value="2"/>
</dbReference>
<dbReference type="SUPFAM" id="SSF82866">
    <property type="entry name" value="Multidrug efflux transporter AcrB transmembrane domain"/>
    <property type="match status" value="2"/>
</dbReference>
<feature type="transmembrane region" description="Helical" evidence="8">
    <location>
        <begin position="335"/>
        <end position="355"/>
    </location>
</feature>
<proteinExistence type="inferred from homology"/>
<organism evidence="9 10">
    <name type="scientific">Sulfurimonas marina</name>
    <dbReference type="NCBI Taxonomy" id="2590551"/>
    <lineage>
        <taxon>Bacteria</taxon>
        <taxon>Pseudomonadati</taxon>
        <taxon>Campylobacterota</taxon>
        <taxon>Epsilonproteobacteria</taxon>
        <taxon>Campylobacterales</taxon>
        <taxon>Sulfurimonadaceae</taxon>
        <taxon>Sulfurimonas</taxon>
    </lineage>
</organism>
<feature type="transmembrane region" description="Helical" evidence="8">
    <location>
        <begin position="362"/>
        <end position="382"/>
    </location>
</feature>
<keyword evidence="4" id="KW-1003">Cell membrane</keyword>
<keyword evidence="5 8" id="KW-0812">Transmembrane</keyword>
<feature type="transmembrane region" description="Helical" evidence="8">
    <location>
        <begin position="984"/>
        <end position="1007"/>
    </location>
</feature>
<evidence type="ECO:0000256" key="3">
    <source>
        <dbReference type="ARBA" id="ARBA00022448"/>
    </source>
</evidence>
<evidence type="ECO:0000313" key="9">
    <source>
        <dbReference type="EMBL" id="QOP40579.1"/>
    </source>
</evidence>
<reference evidence="9 10" key="1">
    <citation type="submission" date="2019-06" db="EMBL/GenBank/DDBJ databases">
        <title>Sulfurimonas gotlandica sp. nov., a chemoautotrophic and psychrotolerant epsilonproteobacterium isolated from a pelagic redoxcline, and an emended description of the genus Sulfurimonas.</title>
        <authorList>
            <person name="Wang S."/>
            <person name="Jiang L."/>
            <person name="Shao Z."/>
        </authorList>
    </citation>
    <scope>NUCLEOTIDE SEQUENCE [LARGE SCALE GENOMIC DNA]</scope>
    <source>
        <strain evidence="9 10">B2</strain>
    </source>
</reference>
<dbReference type="Pfam" id="PF00873">
    <property type="entry name" value="ACR_tran"/>
    <property type="match status" value="1"/>
</dbReference>
<dbReference type="SUPFAM" id="SSF82714">
    <property type="entry name" value="Multidrug efflux transporter AcrB TolC docking domain, DN and DC subdomains"/>
    <property type="match status" value="2"/>
</dbReference>
<dbReference type="Gene3D" id="3.30.70.1320">
    <property type="entry name" value="Multidrug efflux transporter AcrB pore domain like"/>
    <property type="match status" value="1"/>
</dbReference>
<feature type="transmembrane region" description="Helical" evidence="8">
    <location>
        <begin position="388"/>
        <end position="414"/>
    </location>
</feature>
<evidence type="ECO:0000256" key="6">
    <source>
        <dbReference type="ARBA" id="ARBA00022989"/>
    </source>
</evidence>
<name>A0A7M1AT35_9BACT</name>
<dbReference type="Gene3D" id="3.30.70.1440">
    <property type="entry name" value="Multidrug efflux transporter AcrB pore domain"/>
    <property type="match status" value="1"/>
</dbReference>
<evidence type="ECO:0000256" key="7">
    <source>
        <dbReference type="ARBA" id="ARBA00023136"/>
    </source>
</evidence>